<protein>
    <recommendedName>
        <fullName evidence="7">Superoxide dismutase</fullName>
        <ecNumber evidence="7">1.15.1.1</ecNumber>
    </recommendedName>
</protein>
<proteinExistence type="inferred from homology"/>
<feature type="domain" description="Manganese/iron superoxide dismutase N-terminal" evidence="9">
    <location>
        <begin position="27"/>
        <end position="113"/>
    </location>
</feature>
<comment type="function">
    <text evidence="7">Destroys radicals which are normally produced within the cells and which are toxic to biological systems.</text>
</comment>
<feature type="binding site" evidence="6">
    <location>
        <position position="190"/>
    </location>
    <ligand>
        <name>Mn(2+)</name>
        <dbReference type="ChEBI" id="CHEBI:29035"/>
    </ligand>
</feature>
<comment type="cofactor">
    <cofactor evidence="1">
        <name>Fe cation</name>
        <dbReference type="ChEBI" id="CHEBI:24875"/>
    </cofactor>
</comment>
<comment type="catalytic activity">
    <reaction evidence="7">
        <text>2 superoxide + 2 H(+) = H2O2 + O2</text>
        <dbReference type="Rhea" id="RHEA:20696"/>
        <dbReference type="ChEBI" id="CHEBI:15378"/>
        <dbReference type="ChEBI" id="CHEBI:15379"/>
        <dbReference type="ChEBI" id="CHEBI:16240"/>
        <dbReference type="ChEBI" id="CHEBI:18421"/>
        <dbReference type="EC" id="1.15.1.1"/>
    </reaction>
</comment>
<dbReference type="PIRSF" id="PIRSF000349">
    <property type="entry name" value="SODismutase"/>
    <property type="match status" value="1"/>
</dbReference>
<keyword evidence="8" id="KW-0732">Signal</keyword>
<sequence>MLFLKSSTATQLWIVLVAVAAATVKAEFKLPNLPYAHKDLEPYISSSTLNVHHGNHHAKYIATLNHLVKGGGRDLKKMSLDEIVVEAHKREDTGLFNNAAQSWNHGFYWKCMKPGGGGEPTGLLLEKIQEHFGSYAQFATEFKNAGNTAFGSGWAWLVYHKAGGALQVTKTIGAGNPMTTPGLVPILCMDVWEHAYYLDYQNKRPEYADTFLEKLVNWDFVADNLKEAMESSGRGEEL</sequence>
<dbReference type="EMBL" id="CAICTM010000881">
    <property type="protein sequence ID" value="CAB9517812.1"/>
    <property type="molecule type" value="Genomic_DNA"/>
</dbReference>
<dbReference type="Gene3D" id="1.10.287.990">
    <property type="entry name" value="Fe,Mn superoxide dismutase (SOD) domain"/>
    <property type="match status" value="1"/>
</dbReference>
<evidence type="ECO:0000256" key="2">
    <source>
        <dbReference type="ARBA" id="ARBA00008714"/>
    </source>
</evidence>
<dbReference type="InterPro" id="IPR019832">
    <property type="entry name" value="Mn/Fe_SOD_C"/>
</dbReference>
<dbReference type="SUPFAM" id="SSF54719">
    <property type="entry name" value="Fe,Mn superoxide dismutase (SOD), C-terminal domain"/>
    <property type="match status" value="1"/>
</dbReference>
<keyword evidence="4 7" id="KW-0560">Oxidoreductase</keyword>
<dbReference type="Proteomes" id="UP001153069">
    <property type="component" value="Unassembled WGS sequence"/>
</dbReference>
<feature type="binding site" evidence="6">
    <location>
        <position position="194"/>
    </location>
    <ligand>
        <name>Mn(2+)</name>
        <dbReference type="ChEBI" id="CHEBI:29035"/>
    </ligand>
</feature>
<dbReference type="InterPro" id="IPR019831">
    <property type="entry name" value="Mn/Fe_SOD_N"/>
</dbReference>
<organism evidence="11 12">
    <name type="scientific">Seminavis robusta</name>
    <dbReference type="NCBI Taxonomy" id="568900"/>
    <lineage>
        <taxon>Eukaryota</taxon>
        <taxon>Sar</taxon>
        <taxon>Stramenopiles</taxon>
        <taxon>Ochrophyta</taxon>
        <taxon>Bacillariophyta</taxon>
        <taxon>Bacillariophyceae</taxon>
        <taxon>Bacillariophycidae</taxon>
        <taxon>Naviculales</taxon>
        <taxon>Naviculaceae</taxon>
        <taxon>Seminavis</taxon>
    </lineage>
</organism>
<comment type="caution">
    <text evidence="11">The sequence shown here is derived from an EMBL/GenBank/DDBJ whole genome shotgun (WGS) entry which is preliminary data.</text>
</comment>
<dbReference type="InterPro" id="IPR036324">
    <property type="entry name" value="Mn/Fe_SOD_N_sf"/>
</dbReference>
<feature type="domain" description="Manganese/iron superoxide dismutase C-terminal" evidence="10">
    <location>
        <begin position="121"/>
        <end position="223"/>
    </location>
</feature>
<accession>A0A9N8HM68</accession>
<dbReference type="InterPro" id="IPR019833">
    <property type="entry name" value="Mn/Fe_SOD_BS"/>
</dbReference>
<dbReference type="InterPro" id="IPR036314">
    <property type="entry name" value="SOD_C_sf"/>
</dbReference>
<feature type="binding site" evidence="6">
    <location>
        <position position="52"/>
    </location>
    <ligand>
        <name>Mn(2+)</name>
        <dbReference type="ChEBI" id="CHEBI:29035"/>
    </ligand>
</feature>
<evidence type="ECO:0000256" key="1">
    <source>
        <dbReference type="ARBA" id="ARBA00001962"/>
    </source>
</evidence>
<keyword evidence="5" id="KW-0408">Iron</keyword>
<evidence type="ECO:0000313" key="12">
    <source>
        <dbReference type="Proteomes" id="UP001153069"/>
    </source>
</evidence>
<dbReference type="GO" id="GO:0046872">
    <property type="term" value="F:metal ion binding"/>
    <property type="evidence" value="ECO:0007669"/>
    <property type="project" value="UniProtKB-KW"/>
</dbReference>
<evidence type="ECO:0000256" key="3">
    <source>
        <dbReference type="ARBA" id="ARBA00022723"/>
    </source>
</evidence>
<evidence type="ECO:0000259" key="9">
    <source>
        <dbReference type="Pfam" id="PF00081"/>
    </source>
</evidence>
<evidence type="ECO:0000256" key="8">
    <source>
        <dbReference type="SAM" id="SignalP"/>
    </source>
</evidence>
<dbReference type="Pfam" id="PF02777">
    <property type="entry name" value="Sod_Fe_C"/>
    <property type="match status" value="1"/>
</dbReference>
<dbReference type="PROSITE" id="PS00088">
    <property type="entry name" value="SOD_MN"/>
    <property type="match status" value="1"/>
</dbReference>
<evidence type="ECO:0000256" key="7">
    <source>
        <dbReference type="RuleBase" id="RU000414"/>
    </source>
</evidence>
<dbReference type="PRINTS" id="PR01703">
    <property type="entry name" value="MNSODISMTASE"/>
</dbReference>
<evidence type="ECO:0000256" key="5">
    <source>
        <dbReference type="ARBA" id="ARBA00023004"/>
    </source>
</evidence>
<dbReference type="AlphaFoldDB" id="A0A9N8HM68"/>
<dbReference type="PANTHER" id="PTHR42769:SF3">
    <property type="entry name" value="SUPEROXIDE DISMUTASE [FE] 2, CHLOROPLASTIC"/>
    <property type="match status" value="1"/>
</dbReference>
<dbReference type="SUPFAM" id="SSF46609">
    <property type="entry name" value="Fe,Mn superoxide dismutase (SOD), N-terminal domain"/>
    <property type="match status" value="1"/>
</dbReference>
<feature type="chain" id="PRO_5040201615" description="Superoxide dismutase" evidence="8">
    <location>
        <begin position="27"/>
        <end position="238"/>
    </location>
</feature>
<feature type="binding site" evidence="6">
    <location>
        <position position="105"/>
    </location>
    <ligand>
        <name>Mn(2+)</name>
        <dbReference type="ChEBI" id="CHEBI:29035"/>
    </ligand>
</feature>
<dbReference type="InterPro" id="IPR001189">
    <property type="entry name" value="Mn/Fe_SOD"/>
</dbReference>
<dbReference type="PANTHER" id="PTHR42769">
    <property type="entry name" value="SUPEROXIDE DISMUTASE"/>
    <property type="match status" value="1"/>
</dbReference>
<gene>
    <name evidence="11" type="ORF">SEMRO_882_G215360.1</name>
</gene>
<evidence type="ECO:0000256" key="6">
    <source>
        <dbReference type="PIRSR" id="PIRSR000349-1"/>
    </source>
</evidence>
<dbReference type="Pfam" id="PF00081">
    <property type="entry name" value="Sod_Fe_N"/>
    <property type="match status" value="1"/>
</dbReference>
<evidence type="ECO:0000313" key="11">
    <source>
        <dbReference type="EMBL" id="CAB9517812.1"/>
    </source>
</evidence>
<reference evidence="11" key="1">
    <citation type="submission" date="2020-06" db="EMBL/GenBank/DDBJ databases">
        <authorList>
            <consortium name="Plant Systems Biology data submission"/>
        </authorList>
    </citation>
    <scope>NUCLEOTIDE SEQUENCE</scope>
    <source>
        <strain evidence="11">D6</strain>
    </source>
</reference>
<keyword evidence="3 6" id="KW-0479">Metal-binding</keyword>
<comment type="similarity">
    <text evidence="2 7">Belongs to the iron/manganese superoxide dismutase family.</text>
</comment>
<keyword evidence="12" id="KW-1185">Reference proteome</keyword>
<feature type="signal peptide" evidence="8">
    <location>
        <begin position="1"/>
        <end position="26"/>
    </location>
</feature>
<evidence type="ECO:0000259" key="10">
    <source>
        <dbReference type="Pfam" id="PF02777"/>
    </source>
</evidence>
<name>A0A9N8HM68_9STRA</name>
<dbReference type="OrthoDB" id="239262at2759"/>
<evidence type="ECO:0000256" key="4">
    <source>
        <dbReference type="ARBA" id="ARBA00023002"/>
    </source>
</evidence>
<dbReference type="EC" id="1.15.1.1" evidence="7"/>
<dbReference type="Gene3D" id="3.55.40.20">
    <property type="entry name" value="Iron/manganese superoxide dismutase, C-terminal domain"/>
    <property type="match status" value="1"/>
</dbReference>
<dbReference type="GO" id="GO:0004784">
    <property type="term" value="F:superoxide dismutase activity"/>
    <property type="evidence" value="ECO:0007669"/>
    <property type="project" value="UniProtKB-EC"/>
</dbReference>